<dbReference type="SUPFAM" id="SSF50952">
    <property type="entry name" value="Soluble quinoprotein glucose dehydrogenase"/>
    <property type="match status" value="1"/>
</dbReference>
<dbReference type="PANTHER" id="PTHR33546:SF1">
    <property type="entry name" value="LARGE, MULTIFUNCTIONAL SECRETED PROTEIN"/>
    <property type="match status" value="1"/>
</dbReference>
<dbReference type="InterPro" id="IPR011042">
    <property type="entry name" value="6-blade_b-propeller_TolB-like"/>
</dbReference>
<name>A0A107ZUA2_9BURK</name>
<dbReference type="Gene3D" id="2.120.10.30">
    <property type="entry name" value="TolB, C-terminal domain"/>
    <property type="match status" value="1"/>
</dbReference>
<accession>A0A107ZUA2</accession>
<proteinExistence type="predicted"/>
<dbReference type="AlphaFoldDB" id="A0A107ZUA2"/>
<feature type="signal peptide" evidence="1">
    <location>
        <begin position="1"/>
        <end position="32"/>
    </location>
</feature>
<dbReference type="Pfam" id="PF07995">
    <property type="entry name" value="GSDH"/>
    <property type="match status" value="1"/>
</dbReference>
<dbReference type="EMBL" id="LPHB01000096">
    <property type="protein sequence ID" value="KWA51570.1"/>
    <property type="molecule type" value="Genomic_DNA"/>
</dbReference>
<gene>
    <name evidence="3" type="ORF">WT44_32620</name>
</gene>
<evidence type="ECO:0000313" key="3">
    <source>
        <dbReference type="EMBL" id="KWA51570.1"/>
    </source>
</evidence>
<feature type="chain" id="PRO_5007129388" evidence="1">
    <location>
        <begin position="33"/>
        <end position="379"/>
    </location>
</feature>
<organism evidence="3">
    <name type="scientific">Burkholderia stagnalis</name>
    <dbReference type="NCBI Taxonomy" id="1503054"/>
    <lineage>
        <taxon>Bacteria</taxon>
        <taxon>Pseudomonadati</taxon>
        <taxon>Pseudomonadota</taxon>
        <taxon>Betaproteobacteria</taxon>
        <taxon>Burkholderiales</taxon>
        <taxon>Burkholderiaceae</taxon>
        <taxon>Burkholderia</taxon>
        <taxon>Burkholderia cepacia complex</taxon>
    </lineage>
</organism>
<dbReference type="PANTHER" id="PTHR33546">
    <property type="entry name" value="LARGE, MULTIFUNCTIONAL SECRETED PROTEIN-RELATED"/>
    <property type="match status" value="1"/>
</dbReference>
<dbReference type="InterPro" id="IPR011041">
    <property type="entry name" value="Quinoprot_gluc/sorb_DH_b-prop"/>
</dbReference>
<evidence type="ECO:0000259" key="2">
    <source>
        <dbReference type="Pfam" id="PF07995"/>
    </source>
</evidence>
<dbReference type="InterPro" id="IPR012938">
    <property type="entry name" value="Glc/Sorbosone_DH"/>
</dbReference>
<comment type="caution">
    <text evidence="3">The sequence shown here is derived from an EMBL/GenBank/DDBJ whole genome shotgun (WGS) entry which is preliminary data.</text>
</comment>
<sequence length="379" mass="40986">MPPLRAVARRAERRLAGLLAGIACLASATTFAAGRLPVDELVVPPGFSVSVLTDAVPAAREMAWSPRGILYVGSREGRVHALVVHKGQISARYVIASGLDMPVGVAYRDGALFVSAVSRIVRLDRIDDQLAAPPKPVVVTDALPTEHHHGWKFIAFGPDGKLYVPTGAPCNVCVADRDRYAVIARMNADGSHREVVARGVRNTVGFAWHPDSGELWFTDNGRDLMGDDVPDDELNRAPRAGLDFGFPYCHGGDTPDPEFGSPDACRRYTAPVLKLGAHVAALGMRFYTGTMFPAAYRNNIFIAEHGSWNRSTKVGYRVMRVVVSADGSHARQTPFITGWLRRDGTVWGRPADVLPLPDGSLLVSDDHAGAIYRVTYAAP</sequence>
<evidence type="ECO:0000256" key="1">
    <source>
        <dbReference type="SAM" id="SignalP"/>
    </source>
</evidence>
<protein>
    <submittedName>
        <fullName evidence="3">Sorbosone dehydrogenase</fullName>
    </submittedName>
</protein>
<dbReference type="Proteomes" id="UP000068603">
    <property type="component" value="Unassembled WGS sequence"/>
</dbReference>
<dbReference type="RefSeq" id="WP_060148044.1">
    <property type="nucleotide sequence ID" value="NZ_LPGD01000009.1"/>
</dbReference>
<keyword evidence="1" id="KW-0732">Signal</keyword>
<evidence type="ECO:0000313" key="4">
    <source>
        <dbReference type="Proteomes" id="UP000068603"/>
    </source>
</evidence>
<feature type="domain" description="Glucose/Sorbosone dehydrogenase" evidence="2">
    <location>
        <begin position="143"/>
        <end position="304"/>
    </location>
</feature>
<dbReference type="STRING" id="1503054.WT74_05335"/>
<reference evidence="3 4" key="1">
    <citation type="submission" date="2015-11" db="EMBL/GenBank/DDBJ databases">
        <title>Expanding the genomic diversity of Burkholderia species for the development of highly accurate diagnostics.</title>
        <authorList>
            <person name="Sahl J."/>
            <person name="Keim P."/>
            <person name="Wagner D."/>
        </authorList>
    </citation>
    <scope>NUCLEOTIDE SEQUENCE [LARGE SCALE GENOMIC DNA]</scope>
    <source>
        <strain evidence="3 4">MSMB1960WGS</strain>
    </source>
</reference>